<dbReference type="EMBL" id="DTFI01000037">
    <property type="protein sequence ID" value="HGI42986.1"/>
    <property type="molecule type" value="Genomic_DNA"/>
</dbReference>
<evidence type="ECO:0000313" key="1">
    <source>
        <dbReference type="EMBL" id="HGI42986.1"/>
    </source>
</evidence>
<dbReference type="Pfam" id="PF26241">
    <property type="entry name" value="Cas_Csc1"/>
    <property type="match status" value="1"/>
</dbReference>
<comment type="caution">
    <text evidence="1">The sequence shown here is derived from an EMBL/GenBank/DDBJ whole genome shotgun (WGS) entry which is preliminary data.</text>
</comment>
<protein>
    <recommendedName>
        <fullName evidence="2">Type I-D CRISPR-associated protein Cas5/Csc1</fullName>
    </recommendedName>
</protein>
<organism evidence="1">
    <name type="scientific">Thermofilum pendens</name>
    <dbReference type="NCBI Taxonomy" id="2269"/>
    <lineage>
        <taxon>Archaea</taxon>
        <taxon>Thermoproteota</taxon>
        <taxon>Thermoprotei</taxon>
        <taxon>Thermofilales</taxon>
        <taxon>Thermofilaceae</taxon>
        <taxon>Thermofilum</taxon>
    </lineage>
</organism>
<reference evidence="1" key="1">
    <citation type="journal article" date="2020" name="mSystems">
        <title>Genome- and Community-Level Interaction Insights into Carbon Utilization and Element Cycling Functions of Hydrothermarchaeota in Hydrothermal Sediment.</title>
        <authorList>
            <person name="Zhou Z."/>
            <person name="Liu Y."/>
            <person name="Xu W."/>
            <person name="Pan J."/>
            <person name="Luo Z.H."/>
            <person name="Li M."/>
        </authorList>
    </citation>
    <scope>NUCLEOTIDE SEQUENCE [LARGE SCALE GENOMIC DNA]</scope>
    <source>
        <strain evidence="1">SpSt-735</strain>
    </source>
</reference>
<evidence type="ECO:0008006" key="2">
    <source>
        <dbReference type="Google" id="ProtNLM"/>
    </source>
</evidence>
<proteinExistence type="predicted"/>
<gene>
    <name evidence="1" type="ORF">ENV17_01190</name>
</gene>
<dbReference type="InterPro" id="IPR017576">
    <property type="entry name" value="CRISPR-assoc_prot_Csc1"/>
</dbReference>
<name>A0A7C4FAH4_THEPE</name>
<sequence length="267" mass="30121">MSQMAVSAYIADMELHGILIFSSEQRPAVAEPGGAVITPSHFIHNYPLIYGFNGRPIESYAVVPSLHYLSYEKLEKSRHASELAAEPLKYTFVEEQIRKLLSGERAVYVFPAYPERVYARKFFMAAKGAGYAEFRGRLKTVYPRLEHYVALTPPSRFKTVVLSTVELPPTLYVRIGMKRMGLFKVTLRKARIAGRVEELAWTSVPVNFYDVGLFGYVIYDAVKLLETRSKPPEKPLCSTIGYVRTKGLAVVVHGEEKMRVPVPLRSA</sequence>
<dbReference type="AlphaFoldDB" id="A0A7C4FAH4"/>
<accession>A0A7C4FAH4</accession>